<protein>
    <submittedName>
        <fullName evidence="1">Uncharacterized protein</fullName>
    </submittedName>
</protein>
<sequence>MIPDTKNLLSGYKYQKDDRICCSRSGTIGTCAWFCFGLP</sequence>
<reference evidence="2" key="1">
    <citation type="journal article" date="2011" name="PLoS Genet.">
        <title>Genomic analysis of the necrotrophic fungal pathogens Sclerotinia sclerotiorum and Botrytis cinerea.</title>
        <authorList>
            <person name="Amselem J."/>
            <person name="Cuomo C.A."/>
            <person name="van Kan J.A."/>
            <person name="Viaud M."/>
            <person name="Benito E.P."/>
            <person name="Couloux A."/>
            <person name="Coutinho P.M."/>
            <person name="de Vries R.P."/>
            <person name="Dyer P.S."/>
            <person name="Fillinger S."/>
            <person name="Fournier E."/>
            <person name="Gout L."/>
            <person name="Hahn M."/>
            <person name="Kohn L."/>
            <person name="Lapalu N."/>
            <person name="Plummer K.M."/>
            <person name="Pradier J.M."/>
            <person name="Quevillon E."/>
            <person name="Sharon A."/>
            <person name="Simon A."/>
            <person name="ten Have A."/>
            <person name="Tudzynski B."/>
            <person name="Tudzynski P."/>
            <person name="Wincker P."/>
            <person name="Andrew M."/>
            <person name="Anthouard V."/>
            <person name="Beever R.E."/>
            <person name="Beffa R."/>
            <person name="Benoit I."/>
            <person name="Bouzid O."/>
            <person name="Brault B."/>
            <person name="Chen Z."/>
            <person name="Choquer M."/>
            <person name="Collemare J."/>
            <person name="Cotton P."/>
            <person name="Danchin E.G."/>
            <person name="Da Silva C."/>
            <person name="Gautier A."/>
            <person name="Giraud C."/>
            <person name="Giraud T."/>
            <person name="Gonzalez C."/>
            <person name="Grossetete S."/>
            <person name="Guldener U."/>
            <person name="Henrissat B."/>
            <person name="Howlett B.J."/>
            <person name="Kodira C."/>
            <person name="Kretschmer M."/>
            <person name="Lappartient A."/>
            <person name="Leroch M."/>
            <person name="Levis C."/>
            <person name="Mauceli E."/>
            <person name="Neuveglise C."/>
            <person name="Oeser B."/>
            <person name="Pearson M."/>
            <person name="Poulain J."/>
            <person name="Poussereau N."/>
            <person name="Quesneville H."/>
            <person name="Rascle C."/>
            <person name="Schumacher J."/>
            <person name="Segurens B."/>
            <person name="Sexton A."/>
            <person name="Silva E."/>
            <person name="Sirven C."/>
            <person name="Soanes D.M."/>
            <person name="Talbot N.J."/>
            <person name="Templeton M."/>
            <person name="Yandava C."/>
            <person name="Yarden O."/>
            <person name="Zeng Q."/>
            <person name="Rollins J.A."/>
            <person name="Lebrun M.H."/>
            <person name="Dickman M."/>
        </authorList>
    </citation>
    <scope>NUCLEOTIDE SEQUENCE [LARGE SCALE GENOMIC DNA]</scope>
    <source>
        <strain evidence="2">T4</strain>
    </source>
</reference>
<dbReference type="InParanoid" id="G2Y5Y2"/>
<gene>
    <name evidence="1" type="ORF">BofuT4_uP110470.1</name>
</gene>
<evidence type="ECO:0000313" key="1">
    <source>
        <dbReference type="EMBL" id="CCD48034.1"/>
    </source>
</evidence>
<organism evidence="1 2">
    <name type="scientific">Botryotinia fuckeliana (strain T4)</name>
    <name type="common">Noble rot fungus</name>
    <name type="synonym">Botrytis cinerea</name>
    <dbReference type="NCBI Taxonomy" id="999810"/>
    <lineage>
        <taxon>Eukaryota</taxon>
        <taxon>Fungi</taxon>
        <taxon>Dikarya</taxon>
        <taxon>Ascomycota</taxon>
        <taxon>Pezizomycotina</taxon>
        <taxon>Leotiomycetes</taxon>
        <taxon>Helotiales</taxon>
        <taxon>Sclerotiniaceae</taxon>
        <taxon>Botrytis</taxon>
    </lineage>
</organism>
<name>G2Y5Y2_BOTF4</name>
<dbReference type="HOGENOM" id="CLU_3319952_0_0_1"/>
<dbReference type="AlphaFoldDB" id="G2Y5Y2"/>
<dbReference type="EMBL" id="FQ790291">
    <property type="protein sequence ID" value="CCD48034.1"/>
    <property type="molecule type" value="Genomic_DNA"/>
</dbReference>
<proteinExistence type="predicted"/>
<accession>G2Y5Y2</accession>
<dbReference type="Proteomes" id="UP000008177">
    <property type="component" value="Unplaced contigs"/>
</dbReference>
<evidence type="ECO:0000313" key="2">
    <source>
        <dbReference type="Proteomes" id="UP000008177"/>
    </source>
</evidence>